<feature type="transmembrane region" description="Helical" evidence="2">
    <location>
        <begin position="12"/>
        <end position="30"/>
    </location>
</feature>
<dbReference type="Gene3D" id="2.40.160.20">
    <property type="match status" value="1"/>
</dbReference>
<reference evidence="4 5" key="1">
    <citation type="journal article" date="2004" name="Nat. Biotechnol.">
        <title>The genome sequence of the capnophilic rumen bacterium Mannheimia succiniciproducens.</title>
        <authorList>
            <person name="Hong S.H."/>
            <person name="Kim J.S."/>
            <person name="Lee S.Y."/>
            <person name="In Y.H."/>
            <person name="Choi S.S."/>
            <person name="Rih J.-K."/>
            <person name="Kim C.H."/>
            <person name="Jeong H."/>
            <person name="Hur C.G."/>
            <person name="Kim J.J."/>
        </authorList>
    </citation>
    <scope>NUCLEOTIDE SEQUENCE [LARGE SCALE GENOMIC DNA]</scope>
    <source>
        <strain evidence="5">KCTC 0769BP / MBEL55E</strain>
    </source>
</reference>
<dbReference type="GO" id="GO:0009279">
    <property type="term" value="C:cell outer membrane"/>
    <property type="evidence" value="ECO:0007669"/>
    <property type="project" value="UniProtKB-ARBA"/>
</dbReference>
<name>Q65TE2_MANSM</name>
<dbReference type="Pfam" id="PF02462">
    <property type="entry name" value="Opacity"/>
    <property type="match status" value="1"/>
</dbReference>
<dbReference type="EMBL" id="AE016827">
    <property type="protein sequence ID" value="AAU37768.1"/>
    <property type="molecule type" value="Genomic_DNA"/>
</dbReference>
<comment type="similarity">
    <text evidence="1">Belongs to the opacity porin family.</text>
</comment>
<gene>
    <name evidence="4" type="ordered locus">MS1161</name>
</gene>
<feature type="domain" description="Porin opacity type" evidence="3">
    <location>
        <begin position="85"/>
        <end position="226"/>
    </location>
</feature>
<keyword evidence="5" id="KW-1185">Reference proteome</keyword>
<protein>
    <recommendedName>
        <fullName evidence="3">Porin opacity type domain-containing protein</fullName>
    </recommendedName>
</protein>
<evidence type="ECO:0000256" key="1">
    <source>
        <dbReference type="ARBA" id="ARBA00009830"/>
    </source>
</evidence>
<evidence type="ECO:0000313" key="4">
    <source>
        <dbReference type="EMBL" id="AAU37768.1"/>
    </source>
</evidence>
<keyword evidence="2" id="KW-1133">Transmembrane helix</keyword>
<proteinExistence type="inferred from homology"/>
<dbReference type="GO" id="GO:0015288">
    <property type="term" value="F:porin activity"/>
    <property type="evidence" value="ECO:0007669"/>
    <property type="project" value="InterPro"/>
</dbReference>
<keyword evidence="2" id="KW-0472">Membrane</keyword>
<evidence type="ECO:0000259" key="3">
    <source>
        <dbReference type="Pfam" id="PF02462"/>
    </source>
</evidence>
<dbReference type="Proteomes" id="UP000000607">
    <property type="component" value="Chromosome"/>
</dbReference>
<accession>Q65TE2</accession>
<dbReference type="HOGENOM" id="CLU_089285_1_0_6"/>
<sequence length="226" mass="25460">MRFVWCSIHLRDTISLLLLSVLLINRNLFIMKKTTLAVAIGILAISSTASANWYVQGDVGYSKIKASGMDDLDFKDNVFDQRISAGYDFGDIRLAVDYSHIGKAKDHYTLFRGEQWETSGSTSVETNSFGISAIYDFNLNTSLMPYVGVRLSENSLKFEDHWRDNSASESYSETKTKFGYGALAGVQYHLTDNLLLNVGVEYNRLGKVEEVKIHQYSAKAGLRYNF</sequence>
<dbReference type="eggNOG" id="COG3637">
    <property type="taxonomic scope" value="Bacteria"/>
</dbReference>
<dbReference type="AlphaFoldDB" id="Q65TE2"/>
<organism evidence="4 5">
    <name type="scientific">Mannheimia succiniciproducens (strain KCTC 0769BP / MBEL55E)</name>
    <dbReference type="NCBI Taxonomy" id="221988"/>
    <lineage>
        <taxon>Bacteria</taxon>
        <taxon>Pseudomonadati</taxon>
        <taxon>Pseudomonadota</taxon>
        <taxon>Gammaproteobacteria</taxon>
        <taxon>Pasteurellales</taxon>
        <taxon>Pasteurellaceae</taxon>
        <taxon>Basfia</taxon>
    </lineage>
</organism>
<evidence type="ECO:0000313" key="5">
    <source>
        <dbReference type="Proteomes" id="UP000000607"/>
    </source>
</evidence>
<feature type="transmembrane region" description="Helical" evidence="2">
    <location>
        <begin position="36"/>
        <end position="55"/>
    </location>
</feature>
<keyword evidence="2" id="KW-0812">Transmembrane</keyword>
<dbReference type="KEGG" id="msu:MS1161"/>
<dbReference type="SUPFAM" id="SSF56925">
    <property type="entry name" value="OMPA-like"/>
    <property type="match status" value="1"/>
</dbReference>
<evidence type="ECO:0000256" key="2">
    <source>
        <dbReference type="SAM" id="Phobius"/>
    </source>
</evidence>
<dbReference type="InterPro" id="IPR011250">
    <property type="entry name" value="OMP/PagP_B-barrel"/>
</dbReference>
<dbReference type="InterPro" id="IPR003394">
    <property type="entry name" value="Porin_opacity"/>
</dbReference>
<dbReference type="STRING" id="221988.MS1161"/>